<feature type="domain" description="NADP-dependent oxidoreductase" evidence="2">
    <location>
        <begin position="16"/>
        <end position="310"/>
    </location>
</feature>
<dbReference type="InterPro" id="IPR050523">
    <property type="entry name" value="AKR_Detox_Biosynth"/>
</dbReference>
<dbReference type="GO" id="GO:0005829">
    <property type="term" value="C:cytosol"/>
    <property type="evidence" value="ECO:0007669"/>
    <property type="project" value="TreeGrafter"/>
</dbReference>
<dbReference type="Gene3D" id="3.20.20.100">
    <property type="entry name" value="NADP-dependent oxidoreductase domain"/>
    <property type="match status" value="1"/>
</dbReference>
<dbReference type="EC" id="1.1.1.-" evidence="3"/>
<keyword evidence="4" id="KW-1185">Reference proteome</keyword>
<name>A0A399EHP4_9DEIN</name>
<evidence type="ECO:0000313" key="3">
    <source>
        <dbReference type="EMBL" id="RIH83023.1"/>
    </source>
</evidence>
<comment type="caution">
    <text evidence="3">The sequence shown here is derived from an EMBL/GenBank/DDBJ whole genome shotgun (WGS) entry which is preliminary data.</text>
</comment>
<sequence length="342" mass="38080">MMRYKLLGRSGLRVSELALGTMTFGEDWGWGASREESGRIFEAYAEAGGNFIDTACNYTGGTSERYVGEFIKADRDHFVLATKYTLSDRQGDLNFGGNHRKNLMRSLKGSLERLQTDHVDLLWLHAWDFTTPPQEVMRALDDAVRSGQVHHVGISDSPAWVVAQANTLADLRGWSPFVALQVPYSLASRDAERDLLPMARALGLAVTPWAVLGGGVLSGKYNQPAAGPARQQRENIAPERLKLAEAVMEVAREIGRSPAQVALNWVRQQQHRAQIVPILGARTQAQLLDNLGALEFTLEDAHLERLREANPFKAGFPHEWFGQDHVQQLIFGDLRGSLERRT</sequence>
<organism evidence="3 4">
    <name type="scientific">Calidithermus terrae</name>
    <dbReference type="NCBI Taxonomy" id="1408545"/>
    <lineage>
        <taxon>Bacteria</taxon>
        <taxon>Thermotogati</taxon>
        <taxon>Deinococcota</taxon>
        <taxon>Deinococci</taxon>
        <taxon>Thermales</taxon>
        <taxon>Thermaceae</taxon>
        <taxon>Calidithermus</taxon>
    </lineage>
</organism>
<dbReference type="SUPFAM" id="SSF51430">
    <property type="entry name" value="NAD(P)-linked oxidoreductase"/>
    <property type="match status" value="1"/>
</dbReference>
<keyword evidence="1 3" id="KW-0560">Oxidoreductase</keyword>
<accession>A0A399EHP4</accession>
<gene>
    <name evidence="3" type="primary">yhdN_2</name>
    <name evidence="3" type="ORF">Mterra_02429</name>
</gene>
<dbReference type="AlphaFoldDB" id="A0A399EHP4"/>
<reference evidence="3 4" key="1">
    <citation type="submission" date="2018-08" db="EMBL/GenBank/DDBJ databases">
        <title>Meiothermus terrae DSM 26712 genome sequencing project.</title>
        <authorList>
            <person name="Da Costa M.S."/>
            <person name="Albuquerque L."/>
            <person name="Raposo P."/>
            <person name="Froufe H.J.C."/>
            <person name="Barroso C.S."/>
            <person name="Egas C."/>
        </authorList>
    </citation>
    <scope>NUCLEOTIDE SEQUENCE [LARGE SCALE GENOMIC DNA]</scope>
    <source>
        <strain evidence="3 4">DSM 26712</strain>
    </source>
</reference>
<evidence type="ECO:0000259" key="2">
    <source>
        <dbReference type="Pfam" id="PF00248"/>
    </source>
</evidence>
<evidence type="ECO:0000256" key="1">
    <source>
        <dbReference type="ARBA" id="ARBA00023002"/>
    </source>
</evidence>
<dbReference type="CDD" id="cd19080">
    <property type="entry name" value="AKR_AKR9A_9B"/>
    <property type="match status" value="1"/>
</dbReference>
<dbReference type="EMBL" id="QXDL01000102">
    <property type="protein sequence ID" value="RIH83023.1"/>
    <property type="molecule type" value="Genomic_DNA"/>
</dbReference>
<proteinExistence type="predicted"/>
<dbReference type="GO" id="GO:0016491">
    <property type="term" value="F:oxidoreductase activity"/>
    <property type="evidence" value="ECO:0007669"/>
    <property type="project" value="UniProtKB-KW"/>
</dbReference>
<evidence type="ECO:0000313" key="4">
    <source>
        <dbReference type="Proteomes" id="UP000265715"/>
    </source>
</evidence>
<dbReference type="PANTHER" id="PTHR43364:SF4">
    <property type="entry name" value="NAD(P)-LINKED OXIDOREDUCTASE SUPERFAMILY PROTEIN"/>
    <property type="match status" value="1"/>
</dbReference>
<dbReference type="InterPro" id="IPR036812">
    <property type="entry name" value="NAD(P)_OxRdtase_dom_sf"/>
</dbReference>
<dbReference type="Proteomes" id="UP000265715">
    <property type="component" value="Unassembled WGS sequence"/>
</dbReference>
<protein>
    <submittedName>
        <fullName evidence="3">General stress protein 69</fullName>
        <ecNumber evidence="3">1.1.1.-</ecNumber>
    </submittedName>
</protein>
<dbReference type="InterPro" id="IPR023210">
    <property type="entry name" value="NADP_OxRdtase_dom"/>
</dbReference>
<dbReference type="Pfam" id="PF00248">
    <property type="entry name" value="Aldo_ket_red"/>
    <property type="match status" value="1"/>
</dbReference>
<dbReference type="PANTHER" id="PTHR43364">
    <property type="entry name" value="NADH-SPECIFIC METHYLGLYOXAL REDUCTASE-RELATED"/>
    <property type="match status" value="1"/>
</dbReference>